<evidence type="ECO:0000313" key="3">
    <source>
        <dbReference type="Proteomes" id="UP001056374"/>
    </source>
</evidence>
<evidence type="ECO:0000259" key="1">
    <source>
        <dbReference type="Pfam" id="PF23621"/>
    </source>
</evidence>
<dbReference type="InterPro" id="IPR053344">
    <property type="entry name" value="cAMP-inducible_BP74-like"/>
</dbReference>
<dbReference type="PANTHER" id="PTHR35883:SF1">
    <property type="entry name" value="CALMODULIN-BINDING PROTEIN CAM-BP15-RELATED"/>
    <property type="match status" value="1"/>
</dbReference>
<dbReference type="EMBL" id="CP099468">
    <property type="protein sequence ID" value="USQ85755.1"/>
    <property type="molecule type" value="Genomic_DNA"/>
</dbReference>
<dbReference type="Proteomes" id="UP001056374">
    <property type="component" value="Chromosome"/>
</dbReference>
<keyword evidence="3" id="KW-1185">Reference proteome</keyword>
<dbReference type="InterPro" id="IPR036375">
    <property type="entry name" value="Hemopexin-like_dom_sf"/>
</dbReference>
<dbReference type="Pfam" id="PF00045">
    <property type="entry name" value="Hemopexin"/>
    <property type="match status" value="2"/>
</dbReference>
<organism evidence="2 3">
    <name type="scientific">Streptomyces phaeoluteigriseus</name>
    <dbReference type="NCBI Taxonomy" id="114686"/>
    <lineage>
        <taxon>Bacteria</taxon>
        <taxon>Bacillati</taxon>
        <taxon>Actinomycetota</taxon>
        <taxon>Actinomycetes</taxon>
        <taxon>Kitasatosporales</taxon>
        <taxon>Streptomycetaceae</taxon>
        <taxon>Streptomyces</taxon>
        <taxon>Streptomyces aurantiacus group</taxon>
    </lineage>
</organism>
<dbReference type="SUPFAM" id="SSF50923">
    <property type="entry name" value="Hemopexin-like domain"/>
    <property type="match status" value="1"/>
</dbReference>
<dbReference type="Pfam" id="PF23621">
    <property type="entry name" value="BP74_N"/>
    <property type="match status" value="1"/>
</dbReference>
<protein>
    <submittedName>
        <fullName evidence="2">Hemopexin repeat-containing protein</fullName>
    </submittedName>
</protein>
<dbReference type="InterPro" id="IPR018487">
    <property type="entry name" value="Hemopexin-like_repeat"/>
</dbReference>
<feature type="domain" description="BP74 N-terminal" evidence="1">
    <location>
        <begin position="6"/>
        <end position="106"/>
    </location>
</feature>
<accession>A0ABY4ZAP7</accession>
<reference evidence="2" key="1">
    <citation type="submission" date="2022-06" db="EMBL/GenBank/DDBJ databases">
        <title>Complete genome sequence of soil microorganisms Streptomyces sp. Qhu-M197 isolated from Alpine meadows habitats on the Tibetan Plateau.</title>
        <authorList>
            <person name="Zhang B."/>
            <person name="Xiang X."/>
            <person name="Fan J."/>
        </authorList>
    </citation>
    <scope>NUCLEOTIDE SEQUENCE</scope>
    <source>
        <strain evidence="2">Qhu-M197</strain>
    </source>
</reference>
<dbReference type="InterPro" id="IPR056422">
    <property type="entry name" value="BP74_N"/>
</dbReference>
<name>A0ABY4ZAP7_9ACTN</name>
<dbReference type="Gene3D" id="2.110.10.10">
    <property type="entry name" value="Hemopexin-like domain"/>
    <property type="match status" value="2"/>
</dbReference>
<evidence type="ECO:0000313" key="2">
    <source>
        <dbReference type="EMBL" id="USQ85755.1"/>
    </source>
</evidence>
<dbReference type="PROSITE" id="PS51642">
    <property type="entry name" value="HEMOPEXIN_2"/>
    <property type="match status" value="2"/>
</dbReference>
<gene>
    <name evidence="2" type="ORF">NFX46_19515</name>
</gene>
<dbReference type="SMART" id="SM00120">
    <property type="entry name" value="HX"/>
    <property type="match status" value="3"/>
</dbReference>
<proteinExistence type="predicted"/>
<dbReference type="PANTHER" id="PTHR35883">
    <property type="entry name" value="CYCLIC AMP-INDUCIBLE PROTEIN BP74-RELATED"/>
    <property type="match status" value="1"/>
</dbReference>
<sequence>MYPPSPEEFVFKLTDDAKIEEARKILRGEQTDKTHVMGRIRKQAVPYNPGWSYHLDPDTIQFFEMAIEVCDASIRYTEEHLDEACGAFLPGCFWCPWGSTLRREVNGPTATATTSTAPAALQTKSLAIGWPGLKGSTFASGIDAVCGVPDSATDLYLFKGDQYLRYHVGNEKITSGPKSLADGWPGLKGTTFTSGIDAACGVPDNSTDLYLFKGDQYLRYHVGNEKITSGPKSLADGWPGLKGTTFTSGISAACSVPSEPTNLYLFKGDKYLSYRVPDEKIVSGPKSLAEVWGVDGVFSGGVDDACRVPGNAGDLYFFKSDQYVRVR</sequence>